<dbReference type="Proteomes" id="UP000249396">
    <property type="component" value="Unassembled WGS sequence"/>
</dbReference>
<dbReference type="AlphaFoldDB" id="A0A2W4RLI6"/>
<accession>A0A2W4RLI6</accession>
<name>A0A2W4RLI6_9GAMM</name>
<evidence type="ECO:0000313" key="1">
    <source>
        <dbReference type="EMBL" id="PZN83436.1"/>
    </source>
</evidence>
<proteinExistence type="predicted"/>
<protein>
    <submittedName>
        <fullName evidence="1">Uncharacterized protein</fullName>
    </submittedName>
</protein>
<organism evidence="1 2">
    <name type="scientific">Candidatus Methylumidiphilus alinenensis</name>
    <dbReference type="NCBI Taxonomy" id="2202197"/>
    <lineage>
        <taxon>Bacteria</taxon>
        <taxon>Pseudomonadati</taxon>
        <taxon>Pseudomonadota</taxon>
        <taxon>Gammaproteobacteria</taxon>
        <taxon>Methylococcales</taxon>
        <taxon>Candidatus Methylumidiphilus</taxon>
    </lineage>
</organism>
<reference evidence="1 2" key="1">
    <citation type="journal article" date="2018" name="Aquat. Microb. Ecol.">
        <title>Gammaproteobacterial methanotrophs dominate.</title>
        <authorList>
            <person name="Rissanen A.J."/>
            <person name="Saarenheimo J."/>
            <person name="Tiirola M."/>
            <person name="Peura S."/>
            <person name="Aalto S.L."/>
            <person name="Karvinen A."/>
            <person name="Nykanen H."/>
        </authorList>
    </citation>
    <scope>NUCLEOTIDE SEQUENCE [LARGE SCALE GENOMIC DNA]</scope>
    <source>
        <strain evidence="1">AMbin10</strain>
    </source>
</reference>
<dbReference type="EMBL" id="QJPH01000187">
    <property type="protein sequence ID" value="PZN83436.1"/>
    <property type="molecule type" value="Genomic_DNA"/>
</dbReference>
<gene>
    <name evidence="1" type="ORF">DM484_04515</name>
</gene>
<evidence type="ECO:0000313" key="2">
    <source>
        <dbReference type="Proteomes" id="UP000249396"/>
    </source>
</evidence>
<comment type="caution">
    <text evidence="1">The sequence shown here is derived from an EMBL/GenBank/DDBJ whole genome shotgun (WGS) entry which is preliminary data.</text>
</comment>
<sequence>MFVMLVGFGIIAMTKPTEQEKQSGAFLATSSMLSSLALDKCSAAVKQEVGATPYTPSESDSDRRFFVKLVWNNVGTAKRAECRYVMDQGITLLQIDDRNVIKKEAVQTSTGAAPGGMHHQ</sequence>